<organism evidence="1 2">
    <name type="scientific">Mycobacterium heidelbergense</name>
    <dbReference type="NCBI Taxonomy" id="53376"/>
    <lineage>
        <taxon>Bacteria</taxon>
        <taxon>Bacillati</taxon>
        <taxon>Actinomycetota</taxon>
        <taxon>Actinomycetes</taxon>
        <taxon>Mycobacteriales</taxon>
        <taxon>Mycobacteriaceae</taxon>
        <taxon>Mycobacterium</taxon>
        <taxon>Mycobacterium simiae complex</taxon>
    </lineage>
</organism>
<dbReference type="AlphaFoldDB" id="A0A1X0DFF1"/>
<dbReference type="EMBL" id="MVHR01000028">
    <property type="protein sequence ID" value="ORA71134.1"/>
    <property type="molecule type" value="Genomic_DNA"/>
</dbReference>
<keyword evidence="2" id="KW-1185">Reference proteome</keyword>
<sequence length="67" mass="7411">MLINVVPAGTVVGEAHADTRISRRMGTDAAGAICMIMMLWLTCHPMEADRIAGWFWRRIRSLADPVA</sequence>
<gene>
    <name evidence="1" type="ORF">BST25_17605</name>
</gene>
<name>A0A1X0DFF1_MYCHE</name>
<evidence type="ECO:0000313" key="1">
    <source>
        <dbReference type="EMBL" id="ORA71134.1"/>
    </source>
</evidence>
<dbReference type="Proteomes" id="UP000192566">
    <property type="component" value="Unassembled WGS sequence"/>
</dbReference>
<proteinExistence type="predicted"/>
<protein>
    <submittedName>
        <fullName evidence="1">Uncharacterized protein</fullName>
    </submittedName>
</protein>
<reference evidence="1 2" key="1">
    <citation type="submission" date="2017-02" db="EMBL/GenBank/DDBJ databases">
        <title>The new phylogeny of genus Mycobacterium.</title>
        <authorList>
            <person name="Tortoli E."/>
            <person name="Trovato A."/>
            <person name="Cirillo D.M."/>
        </authorList>
    </citation>
    <scope>NUCLEOTIDE SEQUENCE [LARGE SCALE GENOMIC DNA]</scope>
    <source>
        <strain evidence="1 2">DSM 44471</strain>
    </source>
</reference>
<comment type="caution">
    <text evidence="1">The sequence shown here is derived from an EMBL/GenBank/DDBJ whole genome shotgun (WGS) entry which is preliminary data.</text>
</comment>
<evidence type="ECO:0000313" key="2">
    <source>
        <dbReference type="Proteomes" id="UP000192566"/>
    </source>
</evidence>
<accession>A0A1X0DFF1</accession>